<dbReference type="Proteomes" id="UP000704176">
    <property type="component" value="Unassembled WGS sequence"/>
</dbReference>
<dbReference type="PROSITE" id="PS51257">
    <property type="entry name" value="PROKAR_LIPOPROTEIN"/>
    <property type="match status" value="1"/>
</dbReference>
<name>A0ABS7VJ42_9HYPH</name>
<organism evidence="2 3">
    <name type="scientific">Microvirga puerhi</name>
    <dbReference type="NCBI Taxonomy" id="2876078"/>
    <lineage>
        <taxon>Bacteria</taxon>
        <taxon>Pseudomonadati</taxon>
        <taxon>Pseudomonadota</taxon>
        <taxon>Alphaproteobacteria</taxon>
        <taxon>Hyphomicrobiales</taxon>
        <taxon>Methylobacteriaceae</taxon>
        <taxon>Microvirga</taxon>
    </lineage>
</organism>
<comment type="caution">
    <text evidence="2">The sequence shown here is derived from an EMBL/GenBank/DDBJ whole genome shotgun (WGS) entry which is preliminary data.</text>
</comment>
<reference evidence="2 3" key="1">
    <citation type="submission" date="2021-09" db="EMBL/GenBank/DDBJ databases">
        <title>The complete genome sequence of a new microorganism.</title>
        <authorList>
            <person name="Zi Z."/>
        </authorList>
    </citation>
    <scope>NUCLEOTIDE SEQUENCE [LARGE SCALE GENOMIC DNA]</scope>
    <source>
        <strain evidence="2 3">WGZ8</strain>
    </source>
</reference>
<feature type="signal peptide" evidence="1">
    <location>
        <begin position="1"/>
        <end position="19"/>
    </location>
</feature>
<keyword evidence="3" id="KW-1185">Reference proteome</keyword>
<evidence type="ECO:0000313" key="2">
    <source>
        <dbReference type="EMBL" id="MBZ6075279.1"/>
    </source>
</evidence>
<sequence>MPIDFRILCLAGVAALSLAACNQTTASAPSAATLTVTPTSFRMPEGTGCQGEIARYRAVMDNDLSMGHVNQSVYNGVEKDLAQADSACAAGRDAEAIRMVNATKARHGYR</sequence>
<protein>
    <recommendedName>
        <fullName evidence="4">Lipoprotein</fullName>
    </recommendedName>
</protein>
<accession>A0ABS7VJ42</accession>
<keyword evidence="1" id="KW-0732">Signal</keyword>
<gene>
    <name evidence="2" type="ORF">K9B37_03065</name>
</gene>
<evidence type="ECO:0000313" key="3">
    <source>
        <dbReference type="Proteomes" id="UP000704176"/>
    </source>
</evidence>
<evidence type="ECO:0008006" key="4">
    <source>
        <dbReference type="Google" id="ProtNLM"/>
    </source>
</evidence>
<dbReference type="EMBL" id="JAIRBM010000002">
    <property type="protein sequence ID" value="MBZ6075279.1"/>
    <property type="molecule type" value="Genomic_DNA"/>
</dbReference>
<dbReference type="RefSeq" id="WP_224311335.1">
    <property type="nucleotide sequence ID" value="NZ_JAIRBM010000002.1"/>
</dbReference>
<feature type="chain" id="PRO_5045247104" description="Lipoprotein" evidence="1">
    <location>
        <begin position="20"/>
        <end position="110"/>
    </location>
</feature>
<proteinExistence type="predicted"/>
<evidence type="ECO:0000256" key="1">
    <source>
        <dbReference type="SAM" id="SignalP"/>
    </source>
</evidence>